<dbReference type="GO" id="GO:0005737">
    <property type="term" value="C:cytoplasm"/>
    <property type="evidence" value="ECO:0007669"/>
    <property type="project" value="TreeGrafter"/>
</dbReference>
<dbReference type="Pfam" id="PF12850">
    <property type="entry name" value="Metallophos_2"/>
    <property type="match status" value="1"/>
</dbReference>
<dbReference type="AlphaFoldDB" id="A0A5B9EBC8"/>
<gene>
    <name evidence="3" type="ORF">FTW19_06870</name>
</gene>
<dbReference type="PIRSF" id="PIRSF000883">
    <property type="entry name" value="Pesterase_MJ0912"/>
    <property type="match status" value="1"/>
</dbReference>
<protein>
    <submittedName>
        <fullName evidence="3">Metallophosphoesterase family protein</fullName>
    </submittedName>
</protein>
<dbReference type="RefSeq" id="WP_147646931.1">
    <property type="nucleotide sequence ID" value="NZ_CP042806.1"/>
</dbReference>
<dbReference type="InterPro" id="IPR050126">
    <property type="entry name" value="Ap4A_hydrolase"/>
</dbReference>
<dbReference type="Gene3D" id="3.60.21.10">
    <property type="match status" value="1"/>
</dbReference>
<keyword evidence="4" id="KW-1185">Reference proteome</keyword>
<evidence type="ECO:0000313" key="3">
    <source>
        <dbReference type="EMBL" id="QEE27741.1"/>
    </source>
</evidence>
<evidence type="ECO:0000313" key="4">
    <source>
        <dbReference type="Proteomes" id="UP000321820"/>
    </source>
</evidence>
<comment type="similarity">
    <text evidence="1">Belongs to the metallophosphoesterase superfamily. YfcE family.</text>
</comment>
<dbReference type="OrthoDB" id="9800565at2"/>
<dbReference type="SUPFAM" id="SSF56300">
    <property type="entry name" value="Metallo-dependent phosphatases"/>
    <property type="match status" value="1"/>
</dbReference>
<proteinExistence type="inferred from homology"/>
<dbReference type="InterPro" id="IPR024654">
    <property type="entry name" value="Calcineurin-like_PHP_lpxH"/>
</dbReference>
<evidence type="ECO:0000256" key="1">
    <source>
        <dbReference type="ARBA" id="ARBA00008950"/>
    </source>
</evidence>
<reference evidence="3 4" key="1">
    <citation type="submission" date="2019-08" db="EMBL/GenBank/DDBJ databases">
        <title>Complete genome sequence of Terriglobus albidus strain ORNL.</title>
        <authorList>
            <person name="Podar M."/>
        </authorList>
    </citation>
    <scope>NUCLEOTIDE SEQUENCE [LARGE SCALE GENOMIC DNA]</scope>
    <source>
        <strain evidence="3 4">ORNL</strain>
    </source>
</reference>
<sequence>MRALVLSDIHGSLEGLEAVLEAAGAVDRVWDLGDVVGYGASPNDVVEKIRAVGSLHVRGNHDRVAAGLTSSLNFNPIARAAALWTQEALSPSNIDWVRAMPQGPIYPEGVAVACVHGSPLDEDDYILNVRDAWAPLQQMQQPLTFFGHTHVQGGFIQQGTAWRELIPEYRSREVAETWVLKLDPECRYLINPGSAGQPRDGDWRVACAIYDTDEATVTFHRLPYDIIKAQGKILMAGLPDRLAIRLRDGK</sequence>
<dbReference type="PANTHER" id="PTHR42850">
    <property type="entry name" value="METALLOPHOSPHOESTERASE"/>
    <property type="match status" value="1"/>
</dbReference>
<dbReference type="InterPro" id="IPR011152">
    <property type="entry name" value="Pesterase_MJ0912"/>
</dbReference>
<evidence type="ECO:0000259" key="2">
    <source>
        <dbReference type="Pfam" id="PF12850"/>
    </source>
</evidence>
<dbReference type="Proteomes" id="UP000321820">
    <property type="component" value="Chromosome"/>
</dbReference>
<dbReference type="EMBL" id="CP042806">
    <property type="protein sequence ID" value="QEE27741.1"/>
    <property type="molecule type" value="Genomic_DNA"/>
</dbReference>
<dbReference type="InterPro" id="IPR029052">
    <property type="entry name" value="Metallo-depent_PP-like"/>
</dbReference>
<accession>A0A5B9EBC8</accession>
<feature type="domain" description="Calcineurin-like phosphoesterase" evidence="2">
    <location>
        <begin position="1"/>
        <end position="214"/>
    </location>
</feature>
<organism evidence="3 4">
    <name type="scientific">Terriglobus albidus</name>
    <dbReference type="NCBI Taxonomy" id="1592106"/>
    <lineage>
        <taxon>Bacteria</taxon>
        <taxon>Pseudomonadati</taxon>
        <taxon>Acidobacteriota</taxon>
        <taxon>Terriglobia</taxon>
        <taxon>Terriglobales</taxon>
        <taxon>Acidobacteriaceae</taxon>
        <taxon>Terriglobus</taxon>
    </lineage>
</organism>
<dbReference type="PANTHER" id="PTHR42850:SF2">
    <property type="entry name" value="BLL5683 PROTEIN"/>
    <property type="match status" value="1"/>
</dbReference>
<name>A0A5B9EBC8_9BACT</name>
<dbReference type="KEGG" id="talb:FTW19_06870"/>
<dbReference type="GO" id="GO:0016791">
    <property type="term" value="F:phosphatase activity"/>
    <property type="evidence" value="ECO:0007669"/>
    <property type="project" value="TreeGrafter"/>
</dbReference>